<reference evidence="2 3" key="1">
    <citation type="journal article" date="2019" name="Sci. Rep.">
        <title>Orb-weaving spider Araneus ventricosus genome elucidates the spidroin gene catalogue.</title>
        <authorList>
            <person name="Kono N."/>
            <person name="Nakamura H."/>
            <person name="Ohtoshi R."/>
            <person name="Moran D.A.P."/>
            <person name="Shinohara A."/>
            <person name="Yoshida Y."/>
            <person name="Fujiwara M."/>
            <person name="Mori M."/>
            <person name="Tomita M."/>
            <person name="Arakawa K."/>
        </authorList>
    </citation>
    <scope>NUCLEOTIDE SEQUENCE [LARGE SCALE GENOMIC DNA]</scope>
</reference>
<dbReference type="AlphaFoldDB" id="A0A4Y2UIS9"/>
<dbReference type="EMBL" id="BGPR01037027">
    <property type="protein sequence ID" value="GBO12513.1"/>
    <property type="molecule type" value="Genomic_DNA"/>
</dbReference>
<evidence type="ECO:0000256" key="1">
    <source>
        <dbReference type="SAM" id="MobiDB-lite"/>
    </source>
</evidence>
<accession>A0A4Y2UIS9</accession>
<evidence type="ECO:0000313" key="3">
    <source>
        <dbReference type="Proteomes" id="UP000499080"/>
    </source>
</evidence>
<keyword evidence="3" id="KW-1185">Reference proteome</keyword>
<feature type="non-terminal residue" evidence="2">
    <location>
        <position position="38"/>
    </location>
</feature>
<feature type="region of interest" description="Disordered" evidence="1">
    <location>
        <begin position="1"/>
        <end position="26"/>
    </location>
</feature>
<dbReference type="Proteomes" id="UP000499080">
    <property type="component" value="Unassembled WGS sequence"/>
</dbReference>
<proteinExistence type="predicted"/>
<sequence length="38" mass="3961">MGIDTYVSSPSGFNVPSDDGQDCCGDIDADGGRVVVRR</sequence>
<protein>
    <submittedName>
        <fullName evidence="2">Uncharacterized protein</fullName>
    </submittedName>
</protein>
<feature type="compositionally biased region" description="Polar residues" evidence="1">
    <location>
        <begin position="1"/>
        <end position="14"/>
    </location>
</feature>
<gene>
    <name evidence="2" type="ORF">AVEN_18948_1</name>
</gene>
<name>A0A4Y2UIS9_ARAVE</name>
<evidence type="ECO:0000313" key="2">
    <source>
        <dbReference type="EMBL" id="GBO12513.1"/>
    </source>
</evidence>
<organism evidence="2 3">
    <name type="scientific">Araneus ventricosus</name>
    <name type="common">Orbweaver spider</name>
    <name type="synonym">Epeira ventricosa</name>
    <dbReference type="NCBI Taxonomy" id="182803"/>
    <lineage>
        <taxon>Eukaryota</taxon>
        <taxon>Metazoa</taxon>
        <taxon>Ecdysozoa</taxon>
        <taxon>Arthropoda</taxon>
        <taxon>Chelicerata</taxon>
        <taxon>Arachnida</taxon>
        <taxon>Araneae</taxon>
        <taxon>Araneomorphae</taxon>
        <taxon>Entelegynae</taxon>
        <taxon>Araneoidea</taxon>
        <taxon>Araneidae</taxon>
        <taxon>Araneus</taxon>
    </lineage>
</organism>
<comment type="caution">
    <text evidence="2">The sequence shown here is derived from an EMBL/GenBank/DDBJ whole genome shotgun (WGS) entry which is preliminary data.</text>
</comment>